<dbReference type="EMBL" id="KZ303886">
    <property type="protein sequence ID" value="PHZ07237.1"/>
    <property type="molecule type" value="Genomic_DNA"/>
</dbReference>
<protein>
    <submittedName>
        <fullName evidence="2">Uncharacterized protein</fullName>
    </submittedName>
</protein>
<name>A0A2G4SM41_RHIZD</name>
<dbReference type="AlphaFoldDB" id="A0A2G4SM41"/>
<dbReference type="EMBL" id="KZ303857">
    <property type="protein sequence ID" value="PHZ09835.1"/>
    <property type="molecule type" value="Genomic_DNA"/>
</dbReference>
<proteinExistence type="predicted"/>
<accession>A0A2G4SM41</accession>
<sequence length="142" mass="16369">MDLECLKLAKEIISKPESEFTSEVRILRHQLRQIRIHFDSPSTYALCRASGPLAKSHTCHPFTLFTLNERDRGRSAYTSIFKVITNEVLKKQENGALCKEHVKEWIDQATGKPAQVLANILNLYKEEEEELPILFNSKLNKE</sequence>
<reference evidence="2 3" key="2">
    <citation type="journal article" date="2016" name="Proc. Natl. Acad. Sci. U.S.A.">
        <title>Lipid metabolic changes in an early divergent fungus govern the establishment of a mutualistic symbiosis with endobacteria.</title>
        <authorList>
            <person name="Lastovetsky O.A."/>
            <person name="Gaspar M.L."/>
            <person name="Mondo S.J."/>
            <person name="LaButti K.M."/>
            <person name="Sandor L."/>
            <person name="Grigoriev I.V."/>
            <person name="Henry S.A."/>
            <person name="Pawlowska T.E."/>
        </authorList>
    </citation>
    <scope>NUCLEOTIDE SEQUENCE [LARGE SCALE GENOMIC DNA]</scope>
    <source>
        <strain evidence="2 3">ATCC 52813</strain>
    </source>
</reference>
<dbReference type="GeneID" id="35442608"/>
<dbReference type="STRING" id="1340429.A0A2G4SM41"/>
<evidence type="ECO:0000313" key="1">
    <source>
        <dbReference type="EMBL" id="PHZ07237.1"/>
    </source>
</evidence>
<reference evidence="2" key="1">
    <citation type="submission" date="2014-05" db="EMBL/GenBank/DDBJ databases">
        <authorList>
            <consortium name="DOE Joint Genome Institute"/>
            <person name="Riley R."/>
            <person name="Mondo S.J."/>
            <person name="Sun H."/>
            <person name="Grigoriev I.V."/>
            <person name="Pawlowska A.T."/>
            <person name="Nordberg H.P."/>
            <person name="Cantor M.N."/>
            <person name="Hua S.X."/>
        </authorList>
    </citation>
    <scope>NUCLEOTIDE SEQUENCE</scope>
    <source>
        <strain evidence="2">ATCC 52813</strain>
    </source>
</reference>
<organism evidence="2 3">
    <name type="scientific">Rhizopus microsporus ATCC 52813</name>
    <dbReference type="NCBI Taxonomy" id="1340429"/>
    <lineage>
        <taxon>Eukaryota</taxon>
        <taxon>Fungi</taxon>
        <taxon>Fungi incertae sedis</taxon>
        <taxon>Mucoromycota</taxon>
        <taxon>Mucoromycotina</taxon>
        <taxon>Mucoromycetes</taxon>
        <taxon>Mucorales</taxon>
        <taxon>Mucorineae</taxon>
        <taxon>Rhizopodaceae</taxon>
        <taxon>Rhizopus</taxon>
    </lineage>
</organism>
<keyword evidence="3" id="KW-1185">Reference proteome</keyword>
<dbReference type="RefSeq" id="XP_023463543.1">
    <property type="nucleotide sequence ID" value="XM_023611619.1"/>
</dbReference>
<gene>
    <name evidence="2" type="ORF">RHIMIDRAFT_262627</name>
    <name evidence="1" type="ORF">RHIMIDRAFT_277314</name>
</gene>
<dbReference type="Proteomes" id="UP000242254">
    <property type="component" value="Unassembled WGS sequence"/>
</dbReference>
<evidence type="ECO:0000313" key="2">
    <source>
        <dbReference type="EMBL" id="PHZ09835.1"/>
    </source>
</evidence>
<evidence type="ECO:0000313" key="3">
    <source>
        <dbReference type="Proteomes" id="UP000242254"/>
    </source>
</evidence>